<name>A0ABM3F5I0_SALSA</name>
<proteinExistence type="inferred from homology"/>
<evidence type="ECO:0000256" key="6">
    <source>
        <dbReference type="ARBA" id="ARBA00023049"/>
    </source>
</evidence>
<dbReference type="PANTHER" id="PTHR10942:SF6">
    <property type="entry name" value="CILIATED LEFT-RIGHT ORGANIZER METALLOPEPTIDASE"/>
    <property type="match status" value="1"/>
</dbReference>
<comment type="similarity">
    <text evidence="1 7">Belongs to the peptidase M8 family.</text>
</comment>
<keyword evidence="6 7" id="KW-0482">Metalloprotease</keyword>
<evidence type="ECO:0000256" key="5">
    <source>
        <dbReference type="ARBA" id="ARBA00022833"/>
    </source>
</evidence>
<evidence type="ECO:0000313" key="8">
    <source>
        <dbReference type="Proteomes" id="UP001652741"/>
    </source>
</evidence>
<evidence type="ECO:0000256" key="1">
    <source>
        <dbReference type="ARBA" id="ARBA00005860"/>
    </source>
</evidence>
<dbReference type="Pfam" id="PF01457">
    <property type="entry name" value="Peptidase_M8"/>
    <property type="match status" value="1"/>
</dbReference>
<evidence type="ECO:0000313" key="9">
    <source>
        <dbReference type="RefSeq" id="XP_045578538.1"/>
    </source>
</evidence>
<dbReference type="PANTHER" id="PTHR10942">
    <property type="entry name" value="LEISHMANOLYSIN-LIKE PEPTIDASE"/>
    <property type="match status" value="1"/>
</dbReference>
<keyword evidence="5 7" id="KW-0862">Zinc</keyword>
<organism evidence="8 9">
    <name type="scientific">Salmo salar</name>
    <name type="common">Atlantic salmon</name>
    <dbReference type="NCBI Taxonomy" id="8030"/>
    <lineage>
        <taxon>Eukaryota</taxon>
        <taxon>Metazoa</taxon>
        <taxon>Chordata</taxon>
        <taxon>Craniata</taxon>
        <taxon>Vertebrata</taxon>
        <taxon>Euteleostomi</taxon>
        <taxon>Actinopterygii</taxon>
        <taxon>Neopterygii</taxon>
        <taxon>Teleostei</taxon>
        <taxon>Protacanthopterygii</taxon>
        <taxon>Salmoniformes</taxon>
        <taxon>Salmonidae</taxon>
        <taxon>Salmoninae</taxon>
        <taxon>Salmo</taxon>
    </lineage>
</organism>
<keyword evidence="8" id="KW-1185">Reference proteome</keyword>
<reference evidence="9" key="1">
    <citation type="submission" date="2025-08" db="UniProtKB">
        <authorList>
            <consortium name="RefSeq"/>
        </authorList>
    </citation>
    <scope>IDENTIFICATION</scope>
</reference>
<evidence type="ECO:0000256" key="7">
    <source>
        <dbReference type="RuleBase" id="RU366077"/>
    </source>
</evidence>
<sequence>MGCSPWGQVTNTDETGQVRIYTQSVIRALQDHLLSTDPELGGPLENLDVGYSGLSSHWESRVLQGSIMAAALGDPAVVRVDPVTLAALQDTGWYSVNHSRAQSLVWGKGEGAMFGLLSTCHDNSSSFFCTGSGLGCHYLHRHKGECQTDPHLDGCRIYKPLMSECWKEENERETETEWSGELYRIDSRCFFSNLSRENVSLSVSDSVVGRCYRHRCTGLNRYQILVSGSDWLDCPVGSTIQVTGYKGLVFCPDKRLCYYPDIGLSIDNQDPHSPAASTTGTVTTENDPLLHQNTIPDPSLTFDPGPTCAEPGVSTDSTLAPVLLSVSWLP</sequence>
<keyword evidence="4 7" id="KW-0378">Hydrolase</keyword>
<dbReference type="SUPFAM" id="SSF55486">
    <property type="entry name" value="Metalloproteases ('zincins'), catalytic domain"/>
    <property type="match status" value="1"/>
</dbReference>
<dbReference type="InterPro" id="IPR001577">
    <property type="entry name" value="Peptidase_M8"/>
</dbReference>
<dbReference type="Gene3D" id="3.90.132.10">
    <property type="entry name" value="Leishmanolysin , domain 2"/>
    <property type="match status" value="1"/>
</dbReference>
<dbReference type="GeneID" id="123743872"/>
<dbReference type="Proteomes" id="UP001652741">
    <property type="component" value="Chromosome ssa07"/>
</dbReference>
<comment type="cofactor">
    <cofactor evidence="7">
        <name>Zn(2+)</name>
        <dbReference type="ChEBI" id="CHEBI:29105"/>
    </cofactor>
    <text evidence="7">Binds 1 zinc ion per subunit.</text>
</comment>
<accession>A0ABM3F5I0</accession>
<gene>
    <name evidence="9" type="primary">LOC123743872</name>
</gene>
<keyword evidence="2 7" id="KW-0645">Protease</keyword>
<keyword evidence="3 7" id="KW-0479">Metal-binding</keyword>
<evidence type="ECO:0000256" key="3">
    <source>
        <dbReference type="ARBA" id="ARBA00022723"/>
    </source>
</evidence>
<dbReference type="Gene3D" id="2.30.34.10">
    <property type="entry name" value="Leishmanolysin domain 4"/>
    <property type="match status" value="1"/>
</dbReference>
<evidence type="ECO:0000256" key="4">
    <source>
        <dbReference type="ARBA" id="ARBA00022801"/>
    </source>
</evidence>
<dbReference type="RefSeq" id="XP_045578538.1">
    <property type="nucleotide sequence ID" value="XM_045722582.1"/>
</dbReference>
<evidence type="ECO:0000256" key="2">
    <source>
        <dbReference type="ARBA" id="ARBA00022670"/>
    </source>
</evidence>
<protein>
    <recommendedName>
        <fullName evidence="7">Leishmanolysin-like peptidase</fullName>
        <ecNumber evidence="7">3.4.24.-</ecNumber>
    </recommendedName>
</protein>
<dbReference type="EC" id="3.4.24.-" evidence="7"/>